<proteinExistence type="inferred from homology"/>
<protein>
    <submittedName>
        <fullName evidence="4">Uncharacterized protein</fullName>
    </submittedName>
</protein>
<dbReference type="InterPro" id="IPR016024">
    <property type="entry name" value="ARM-type_fold"/>
</dbReference>
<name>A0A433SUN0_ELYCH</name>
<gene>
    <name evidence="4" type="ORF">EGW08_019232</name>
</gene>
<dbReference type="GO" id="GO:0003723">
    <property type="term" value="F:RNA binding"/>
    <property type="evidence" value="ECO:0007669"/>
    <property type="project" value="TreeGrafter"/>
</dbReference>
<organism evidence="4 5">
    <name type="scientific">Elysia chlorotica</name>
    <name type="common">Eastern emerald elysia</name>
    <name type="synonym">Sea slug</name>
    <dbReference type="NCBI Taxonomy" id="188477"/>
    <lineage>
        <taxon>Eukaryota</taxon>
        <taxon>Metazoa</taxon>
        <taxon>Spiralia</taxon>
        <taxon>Lophotrochozoa</taxon>
        <taxon>Mollusca</taxon>
        <taxon>Gastropoda</taxon>
        <taxon>Heterobranchia</taxon>
        <taxon>Euthyneura</taxon>
        <taxon>Panpulmonata</taxon>
        <taxon>Sacoglossa</taxon>
        <taxon>Placobranchoidea</taxon>
        <taxon>Plakobranchidae</taxon>
        <taxon>Elysia</taxon>
    </lineage>
</organism>
<evidence type="ECO:0000313" key="5">
    <source>
        <dbReference type="Proteomes" id="UP000271974"/>
    </source>
</evidence>
<dbReference type="PANTHER" id="PTHR13213">
    <property type="entry name" value="MYB-BINDING PROTEIN 1A FAMILY MEMBER"/>
    <property type="match status" value="1"/>
</dbReference>
<dbReference type="InterPro" id="IPR007015">
    <property type="entry name" value="DNA_pol_V/MYBBP1A"/>
</dbReference>
<evidence type="ECO:0000256" key="3">
    <source>
        <dbReference type="ARBA" id="ARBA00023242"/>
    </source>
</evidence>
<dbReference type="AlphaFoldDB" id="A0A433SUN0"/>
<keyword evidence="3" id="KW-0539">Nucleus</keyword>
<evidence type="ECO:0000256" key="2">
    <source>
        <dbReference type="ARBA" id="ARBA00006809"/>
    </source>
</evidence>
<dbReference type="Pfam" id="PF04931">
    <property type="entry name" value="DNA_pol_phi"/>
    <property type="match status" value="1"/>
</dbReference>
<comment type="subcellular location">
    <subcellularLocation>
        <location evidence="1">Nucleus</location>
    </subcellularLocation>
</comment>
<dbReference type="OrthoDB" id="342531at2759"/>
<sequence length="454" mass="51150">MTKAPTQAFRPAREILDIFWTLADGTDEQRTSGTIKLAKLIDESKNDEKEKIQTYCRDRLVKGLSSGRKFARVGFSVALAQLLHEQHLQASDVIKVIQEKLKFQRHEKRSKSEVGGIFLGRAFGFSSVVQSGRLSTMDGEAVGTLTKDILAMADKKSYLKAVCHKTVEDIVTQVSAEDFGDHIWLKLREKMKQGWEVCCLHTLSLLLTCRSKFPDIVTKKFLKKHWGFPLLGEENDANLLKALLDTVQGADLFLDKIIPSAIAEGRDILSMWNGIGEKLVEHLPDKRANVIAQRQLLGVKVASRLLQDASTQEVLDVSLSPRMVGLIFHNVTRKNDPLAIAADQVFEKLCSQLKAKSDAHKITDLVEQLWKLEASLSNEVNKNTPRVDLVNSTNFTRLIDMMQREEAETYTDLLMAMVKGKDKLEVLSEQASRKTRQVETCLRHEVVDHCSRSQ</sequence>
<dbReference type="GO" id="GO:0043565">
    <property type="term" value="F:sequence-specific DNA binding"/>
    <property type="evidence" value="ECO:0007669"/>
    <property type="project" value="TreeGrafter"/>
</dbReference>
<evidence type="ECO:0000256" key="1">
    <source>
        <dbReference type="ARBA" id="ARBA00004123"/>
    </source>
</evidence>
<dbReference type="STRING" id="188477.A0A433SUN0"/>
<dbReference type="Proteomes" id="UP000271974">
    <property type="component" value="Unassembled WGS sequence"/>
</dbReference>
<keyword evidence="5" id="KW-1185">Reference proteome</keyword>
<dbReference type="GO" id="GO:0005730">
    <property type="term" value="C:nucleolus"/>
    <property type="evidence" value="ECO:0007669"/>
    <property type="project" value="InterPro"/>
</dbReference>
<dbReference type="EMBL" id="RQTK01000986">
    <property type="protein sequence ID" value="RUS73010.1"/>
    <property type="molecule type" value="Genomic_DNA"/>
</dbReference>
<dbReference type="SUPFAM" id="SSF48371">
    <property type="entry name" value="ARM repeat"/>
    <property type="match status" value="1"/>
</dbReference>
<dbReference type="PANTHER" id="PTHR13213:SF2">
    <property type="entry name" value="MYB-BINDING PROTEIN 1A"/>
    <property type="match status" value="1"/>
</dbReference>
<dbReference type="GO" id="GO:0003714">
    <property type="term" value="F:transcription corepressor activity"/>
    <property type="evidence" value="ECO:0007669"/>
    <property type="project" value="TreeGrafter"/>
</dbReference>
<comment type="caution">
    <text evidence="4">The sequence shown here is derived from an EMBL/GenBank/DDBJ whole genome shotgun (WGS) entry which is preliminary data.</text>
</comment>
<accession>A0A433SUN0</accession>
<reference evidence="4 5" key="1">
    <citation type="submission" date="2019-01" db="EMBL/GenBank/DDBJ databases">
        <title>A draft genome assembly of the solar-powered sea slug Elysia chlorotica.</title>
        <authorList>
            <person name="Cai H."/>
            <person name="Li Q."/>
            <person name="Fang X."/>
            <person name="Li J."/>
            <person name="Curtis N.E."/>
            <person name="Altenburger A."/>
            <person name="Shibata T."/>
            <person name="Feng M."/>
            <person name="Maeda T."/>
            <person name="Schwartz J.A."/>
            <person name="Shigenobu S."/>
            <person name="Lundholm N."/>
            <person name="Nishiyama T."/>
            <person name="Yang H."/>
            <person name="Hasebe M."/>
            <person name="Li S."/>
            <person name="Pierce S.K."/>
            <person name="Wang J."/>
        </authorList>
    </citation>
    <scope>NUCLEOTIDE SEQUENCE [LARGE SCALE GENOMIC DNA]</scope>
    <source>
        <strain evidence="4">EC2010</strain>
        <tissue evidence="4">Whole organism of an adult</tissue>
    </source>
</reference>
<comment type="similarity">
    <text evidence="2">Belongs to the MYBBP1A family.</text>
</comment>
<evidence type="ECO:0000313" key="4">
    <source>
        <dbReference type="EMBL" id="RUS73010.1"/>
    </source>
</evidence>